<accession>A0A9D4II22</accession>
<dbReference type="Proteomes" id="UP000828390">
    <property type="component" value="Unassembled WGS sequence"/>
</dbReference>
<comment type="caution">
    <text evidence="1">The sequence shown here is derived from an EMBL/GenBank/DDBJ whole genome shotgun (WGS) entry which is preliminary data.</text>
</comment>
<proteinExistence type="predicted"/>
<dbReference type="AlphaFoldDB" id="A0A9D4II22"/>
<gene>
    <name evidence="1" type="ORF">DPMN_177723</name>
</gene>
<evidence type="ECO:0000313" key="1">
    <source>
        <dbReference type="EMBL" id="KAH3776301.1"/>
    </source>
</evidence>
<name>A0A9D4II22_DREPO</name>
<dbReference type="EMBL" id="JAIWYP010000009">
    <property type="protein sequence ID" value="KAH3776301.1"/>
    <property type="molecule type" value="Genomic_DNA"/>
</dbReference>
<organism evidence="1 2">
    <name type="scientific">Dreissena polymorpha</name>
    <name type="common">Zebra mussel</name>
    <name type="synonym">Mytilus polymorpha</name>
    <dbReference type="NCBI Taxonomy" id="45954"/>
    <lineage>
        <taxon>Eukaryota</taxon>
        <taxon>Metazoa</taxon>
        <taxon>Spiralia</taxon>
        <taxon>Lophotrochozoa</taxon>
        <taxon>Mollusca</taxon>
        <taxon>Bivalvia</taxon>
        <taxon>Autobranchia</taxon>
        <taxon>Heteroconchia</taxon>
        <taxon>Euheterodonta</taxon>
        <taxon>Imparidentia</taxon>
        <taxon>Neoheterodontei</taxon>
        <taxon>Myida</taxon>
        <taxon>Dreissenoidea</taxon>
        <taxon>Dreissenidae</taxon>
        <taxon>Dreissena</taxon>
    </lineage>
</organism>
<evidence type="ECO:0000313" key="2">
    <source>
        <dbReference type="Proteomes" id="UP000828390"/>
    </source>
</evidence>
<protein>
    <submittedName>
        <fullName evidence="1">Uncharacterized protein</fullName>
    </submittedName>
</protein>
<keyword evidence="2" id="KW-1185">Reference proteome</keyword>
<reference evidence="1" key="1">
    <citation type="journal article" date="2019" name="bioRxiv">
        <title>The Genome of the Zebra Mussel, Dreissena polymorpha: A Resource for Invasive Species Research.</title>
        <authorList>
            <person name="McCartney M.A."/>
            <person name="Auch B."/>
            <person name="Kono T."/>
            <person name="Mallez S."/>
            <person name="Zhang Y."/>
            <person name="Obille A."/>
            <person name="Becker A."/>
            <person name="Abrahante J.E."/>
            <person name="Garbe J."/>
            <person name="Badalamenti J.P."/>
            <person name="Herman A."/>
            <person name="Mangelson H."/>
            <person name="Liachko I."/>
            <person name="Sullivan S."/>
            <person name="Sone E.D."/>
            <person name="Koren S."/>
            <person name="Silverstein K.A.T."/>
            <person name="Beckman K.B."/>
            <person name="Gohl D.M."/>
        </authorList>
    </citation>
    <scope>NUCLEOTIDE SEQUENCE</scope>
    <source>
        <strain evidence="1">Duluth1</strain>
        <tissue evidence="1">Whole animal</tissue>
    </source>
</reference>
<reference evidence="1" key="2">
    <citation type="submission" date="2020-11" db="EMBL/GenBank/DDBJ databases">
        <authorList>
            <person name="McCartney M.A."/>
            <person name="Auch B."/>
            <person name="Kono T."/>
            <person name="Mallez S."/>
            <person name="Becker A."/>
            <person name="Gohl D.M."/>
            <person name="Silverstein K.A.T."/>
            <person name="Koren S."/>
            <person name="Bechman K.B."/>
            <person name="Herman A."/>
            <person name="Abrahante J.E."/>
            <person name="Garbe J."/>
        </authorList>
    </citation>
    <scope>NUCLEOTIDE SEQUENCE</scope>
    <source>
        <strain evidence="1">Duluth1</strain>
        <tissue evidence="1">Whole animal</tissue>
    </source>
</reference>
<sequence>MSRNDDMFPYSKGPLSMCTTFIERKEPAFVKIANKMNILRDMMPCYYIHDVEDLQMDYVRGFPCEVKDQLFEWHQRKRKNDWPPRSLVDAVASMNAVVVPTGQEGSHMSALQWRLCFPAGE</sequence>